<dbReference type="InterPro" id="IPR036049">
    <property type="entry name" value="Ribosomal_uL29_sf"/>
</dbReference>
<dbReference type="Gene3D" id="1.10.287.310">
    <property type="match status" value="1"/>
</dbReference>
<accession>A0A858PXN1</accession>
<dbReference type="GO" id="GO:0006412">
    <property type="term" value="P:translation"/>
    <property type="evidence" value="ECO:0007669"/>
    <property type="project" value="UniProtKB-UniRule"/>
</dbReference>
<dbReference type="InterPro" id="IPR001854">
    <property type="entry name" value="Ribosomal_uL29"/>
</dbReference>
<dbReference type="CDD" id="cd00427">
    <property type="entry name" value="Ribosomal_L29_HIP"/>
    <property type="match status" value="1"/>
</dbReference>
<protein>
    <recommendedName>
        <fullName evidence="4 5">Large ribosomal subunit protein uL29</fullName>
    </recommendedName>
</protein>
<keyword evidence="7" id="KW-1185">Reference proteome</keyword>
<evidence type="ECO:0000256" key="1">
    <source>
        <dbReference type="ARBA" id="ARBA00009254"/>
    </source>
</evidence>
<dbReference type="RefSeq" id="WP_169193004.1">
    <property type="nucleotide sequence ID" value="NZ_CP046391.1"/>
</dbReference>
<dbReference type="KEGG" id="aplt:ANPL_01235"/>
<dbReference type="AlphaFoldDB" id="A0A858PXN1"/>
<name>A0A858PXN1_9RICK</name>
<dbReference type="GO" id="GO:1990904">
    <property type="term" value="C:ribonucleoprotein complex"/>
    <property type="evidence" value="ECO:0007669"/>
    <property type="project" value="UniProtKB-KW"/>
</dbReference>
<evidence type="ECO:0000313" key="7">
    <source>
        <dbReference type="Proteomes" id="UP000500930"/>
    </source>
</evidence>
<comment type="similarity">
    <text evidence="1 5">Belongs to the universal ribosomal protein uL29 family.</text>
</comment>
<dbReference type="Proteomes" id="UP000500930">
    <property type="component" value="Chromosome"/>
</dbReference>
<dbReference type="EMBL" id="CP046391">
    <property type="protein sequence ID" value="QJC27356.1"/>
    <property type="molecule type" value="Genomic_DNA"/>
</dbReference>
<evidence type="ECO:0000256" key="4">
    <source>
        <dbReference type="ARBA" id="ARBA00035204"/>
    </source>
</evidence>
<dbReference type="Pfam" id="PF00831">
    <property type="entry name" value="Ribosomal_L29"/>
    <property type="match status" value="1"/>
</dbReference>
<dbReference type="NCBIfam" id="TIGR00012">
    <property type="entry name" value="L29"/>
    <property type="match status" value="1"/>
</dbReference>
<keyword evidence="3 5" id="KW-0687">Ribonucleoprotein</keyword>
<proteinExistence type="inferred from homology"/>
<dbReference type="SUPFAM" id="SSF46561">
    <property type="entry name" value="Ribosomal protein L29 (L29p)"/>
    <property type="match status" value="1"/>
</dbReference>
<dbReference type="GO" id="GO:0005840">
    <property type="term" value="C:ribosome"/>
    <property type="evidence" value="ECO:0007669"/>
    <property type="project" value="UniProtKB-KW"/>
</dbReference>
<reference evidence="6 7" key="1">
    <citation type="journal article" date="2020" name="Pathogens">
        <title>First Whole Genome Sequence of Anaplasma platys, an Obligate Intracellular Rickettsial Pathogen of Dogs.</title>
        <authorList>
            <person name="Llanes A."/>
            <person name="Rajeev S."/>
        </authorList>
    </citation>
    <scope>NUCLEOTIDE SEQUENCE [LARGE SCALE GENOMIC DNA]</scope>
    <source>
        <strain evidence="6 7">S3</strain>
    </source>
</reference>
<dbReference type="GO" id="GO:0003735">
    <property type="term" value="F:structural constituent of ribosome"/>
    <property type="evidence" value="ECO:0007669"/>
    <property type="project" value="InterPro"/>
</dbReference>
<gene>
    <name evidence="5 6" type="primary">rpmC</name>
    <name evidence="6" type="ORF">ANPL_01235</name>
</gene>
<evidence type="ECO:0000313" key="6">
    <source>
        <dbReference type="EMBL" id="QJC27356.1"/>
    </source>
</evidence>
<evidence type="ECO:0000256" key="5">
    <source>
        <dbReference type="HAMAP-Rule" id="MF_00374"/>
    </source>
</evidence>
<dbReference type="HAMAP" id="MF_00374">
    <property type="entry name" value="Ribosomal_uL29"/>
    <property type="match status" value="1"/>
</dbReference>
<organism evidence="6 7">
    <name type="scientific">Anaplasma platys</name>
    <dbReference type="NCBI Taxonomy" id="949"/>
    <lineage>
        <taxon>Bacteria</taxon>
        <taxon>Pseudomonadati</taxon>
        <taxon>Pseudomonadota</taxon>
        <taxon>Alphaproteobacteria</taxon>
        <taxon>Rickettsiales</taxon>
        <taxon>Anaplasmataceae</taxon>
        <taxon>Anaplasma</taxon>
    </lineage>
</organism>
<keyword evidence="2 5" id="KW-0689">Ribosomal protein</keyword>
<sequence>MGSIAEIESKSSKELREKLTALRRSLVESVFESRSGETVNHARKSVIKKEIARVLTVLSLRKIRGEDV</sequence>
<evidence type="ECO:0000256" key="3">
    <source>
        <dbReference type="ARBA" id="ARBA00023274"/>
    </source>
</evidence>
<evidence type="ECO:0000256" key="2">
    <source>
        <dbReference type="ARBA" id="ARBA00022980"/>
    </source>
</evidence>